<dbReference type="Proteomes" id="UP000243688">
    <property type="component" value="Unassembled WGS sequence"/>
</dbReference>
<evidence type="ECO:0000256" key="2">
    <source>
        <dbReference type="SAM" id="SignalP"/>
    </source>
</evidence>
<evidence type="ECO:0000259" key="3">
    <source>
        <dbReference type="Pfam" id="PF14478"/>
    </source>
</evidence>
<reference evidence="4 5" key="1">
    <citation type="submission" date="2016-12" db="EMBL/GenBank/DDBJ databases">
        <title>Candidatus Reconcilibacillus cellulovorans genome.</title>
        <authorList>
            <person name="Kolinko S."/>
            <person name="Wu Y.-W."/>
            <person name="Tachea F."/>
            <person name="Denzel E."/>
            <person name="Hiras J."/>
            <person name="Baecker N."/>
            <person name="Chan L.J."/>
            <person name="Eichorst S.A."/>
            <person name="Frey D."/>
            <person name="Adams P.D."/>
            <person name="Pray T."/>
            <person name="Tanjore D."/>
            <person name="Petzold C.J."/>
            <person name="Gladden J.M."/>
            <person name="Simmons B.A."/>
            <person name="Singer S.W."/>
        </authorList>
    </citation>
    <scope>NUCLEOTIDE SEQUENCE [LARGE SCALE GENOMIC DNA]</scope>
    <source>
        <strain evidence="4">JTherm</strain>
    </source>
</reference>
<dbReference type="Gene3D" id="2.170.130.30">
    <property type="match status" value="1"/>
</dbReference>
<accession>A0A2A6E135</accession>
<evidence type="ECO:0000256" key="1">
    <source>
        <dbReference type="SAM" id="MobiDB-lite"/>
    </source>
</evidence>
<name>A0A2A6E135_9BACL</name>
<dbReference type="Pfam" id="PF14478">
    <property type="entry name" value="DUF4430"/>
    <property type="match status" value="1"/>
</dbReference>
<organism evidence="4 5">
    <name type="scientific">Candidatus Reconcilbacillus cellulovorans</name>
    <dbReference type="NCBI Taxonomy" id="1906605"/>
    <lineage>
        <taxon>Bacteria</taxon>
        <taxon>Bacillati</taxon>
        <taxon>Bacillota</taxon>
        <taxon>Bacilli</taxon>
        <taxon>Bacillales</taxon>
        <taxon>Paenibacillaceae</taxon>
        <taxon>Candidatus Reconcilbacillus</taxon>
    </lineage>
</organism>
<evidence type="ECO:0000313" key="5">
    <source>
        <dbReference type="Proteomes" id="UP000243688"/>
    </source>
</evidence>
<feature type="domain" description="Transcobalamin-like C-terminal" evidence="3">
    <location>
        <begin position="178"/>
        <end position="252"/>
    </location>
</feature>
<evidence type="ECO:0000313" key="4">
    <source>
        <dbReference type="EMBL" id="PDO10703.1"/>
    </source>
</evidence>
<proteinExistence type="predicted"/>
<feature type="signal peptide" evidence="2">
    <location>
        <begin position="1"/>
        <end position="33"/>
    </location>
</feature>
<feature type="region of interest" description="Disordered" evidence="1">
    <location>
        <begin position="70"/>
        <end position="143"/>
    </location>
</feature>
<keyword evidence="2" id="KW-0732">Signal</keyword>
<comment type="caution">
    <text evidence="4">The sequence shown here is derived from an EMBL/GenBank/DDBJ whole genome shotgun (WGS) entry which is preliminary data.</text>
</comment>
<protein>
    <recommendedName>
        <fullName evidence="3">Transcobalamin-like C-terminal domain-containing protein</fullName>
    </recommendedName>
</protein>
<dbReference type="AlphaFoldDB" id="A0A2A6E135"/>
<dbReference type="EMBL" id="MOXJ01000010">
    <property type="protein sequence ID" value="PDO10703.1"/>
    <property type="molecule type" value="Genomic_DNA"/>
</dbReference>
<gene>
    <name evidence="4" type="ORF">BLM47_05710</name>
</gene>
<feature type="chain" id="PRO_5012901877" description="Transcobalamin-like C-terminal domain-containing protein" evidence="2">
    <location>
        <begin position="34"/>
        <end position="264"/>
    </location>
</feature>
<dbReference type="InterPro" id="IPR027954">
    <property type="entry name" value="Transcobalamin-like_C"/>
</dbReference>
<sequence>MSAGRTRRVLKTALATALLAAALSPVGCVPAPAENGGKTFLRNDASVGASANASPAAVSAAVSAVVSETAAPASSEQPDGSAAGTPASRGKAKTAVATPSPKTSPAAVDGRASGVPSSSVRNATREATDSLRTTPPGDDGRVGLTAAVEPSAIVSVIGDDARGVILAPVRVKLETEHDTALDVLLRAAQEQGVPVKYRGRGRTAYIEAIGGLSEFDRGPMSGWLYRVDGVFPSVGAGAYFVRPGDRVEFLYTTDGGRDVRGAAP</sequence>